<dbReference type="InterPro" id="IPR029044">
    <property type="entry name" value="Nucleotide-diphossugar_trans"/>
</dbReference>
<accession>A0A4V3JQN7</accession>
<proteinExistence type="predicted"/>
<dbReference type="EMBL" id="RQGD01000046">
    <property type="protein sequence ID" value="TGL56535.1"/>
    <property type="molecule type" value="Genomic_DNA"/>
</dbReference>
<keyword evidence="2" id="KW-1185">Reference proteome</keyword>
<name>A0A4V3JQN7_9LEPT</name>
<dbReference type="OrthoDB" id="186344at2"/>
<evidence type="ECO:0000313" key="1">
    <source>
        <dbReference type="EMBL" id="TGL56535.1"/>
    </source>
</evidence>
<dbReference type="Proteomes" id="UP000297693">
    <property type="component" value="Unassembled WGS sequence"/>
</dbReference>
<dbReference type="GO" id="GO:0016757">
    <property type="term" value="F:glycosyltransferase activity"/>
    <property type="evidence" value="ECO:0007669"/>
    <property type="project" value="InterPro"/>
</dbReference>
<dbReference type="Pfam" id="PF01501">
    <property type="entry name" value="Glyco_transf_8"/>
    <property type="match status" value="1"/>
</dbReference>
<protein>
    <submittedName>
        <fullName evidence="1">Glycosyl transferase</fullName>
    </submittedName>
</protein>
<gene>
    <name evidence="1" type="ORF">EHQ58_18125</name>
</gene>
<reference evidence="1" key="1">
    <citation type="journal article" date="2019" name="PLoS Negl. Trop. Dis.">
        <title>Revisiting the worldwide diversity of Leptospira species in the environment.</title>
        <authorList>
            <person name="Vincent A.T."/>
            <person name="Schiettekatte O."/>
            <person name="Bourhy P."/>
            <person name="Veyrier F.J."/>
            <person name="Picardeau M."/>
        </authorList>
    </citation>
    <scope>NUCLEOTIDE SEQUENCE [LARGE SCALE GENOMIC DNA]</scope>
    <source>
        <strain evidence="1">201702476</strain>
    </source>
</reference>
<keyword evidence="1" id="KW-0808">Transferase</keyword>
<comment type="caution">
    <text evidence="1">The sequence shown here is derived from an EMBL/GenBank/DDBJ whole genome shotgun (WGS) entry which is preliminary data.</text>
</comment>
<dbReference type="SUPFAM" id="SSF53448">
    <property type="entry name" value="Nucleotide-diphospho-sugar transferases"/>
    <property type="match status" value="1"/>
</dbReference>
<evidence type="ECO:0000313" key="2">
    <source>
        <dbReference type="Proteomes" id="UP000297693"/>
    </source>
</evidence>
<sequence>MKNKKLCTLFDSNYLPLGLTLYSSLVEHFQDFHLWILALDDKCYSKLNELKLPNVTVLSLKDVEDEGVLVAKGNRTWQEYCWTLSPVLPSYVLEKNPEIDHIIYLDADLFFYSSPQPIFDEIANHSIMIIPHRFPERLKHLEVNGIFNVQMMFFRRDENGLACLKLWREQCLDWCYYISEPDRMGDQKYLDKWPSLYKNVLILKNIGAGVAMWNLEQYPLTEVGGQLRVAGTPLIFYHFHQYKYFSGGYFTCNFIVYNHDASYLAVYRKYVKRMNRMEKKYNLECKKLTLQETISTKMTNQDFHHYHKGFDMALLYLAKFVTRLLSNVFIHRVLRKVFKK</sequence>
<dbReference type="Gene3D" id="3.90.550.10">
    <property type="entry name" value="Spore Coat Polysaccharide Biosynthesis Protein SpsA, Chain A"/>
    <property type="match status" value="1"/>
</dbReference>
<dbReference type="AlphaFoldDB" id="A0A4V3JQN7"/>
<organism evidence="1 2">
    <name type="scientific">Leptospira ognonensis</name>
    <dbReference type="NCBI Taxonomy" id="2484945"/>
    <lineage>
        <taxon>Bacteria</taxon>
        <taxon>Pseudomonadati</taxon>
        <taxon>Spirochaetota</taxon>
        <taxon>Spirochaetia</taxon>
        <taxon>Leptospirales</taxon>
        <taxon>Leptospiraceae</taxon>
        <taxon>Leptospira</taxon>
    </lineage>
</organism>
<dbReference type="InterPro" id="IPR002495">
    <property type="entry name" value="Glyco_trans_8"/>
</dbReference>
<dbReference type="RefSeq" id="WP_135625455.1">
    <property type="nucleotide sequence ID" value="NZ_RQGD01000046.1"/>
</dbReference>